<dbReference type="InterPro" id="IPR003317">
    <property type="entry name" value="Cyt-d_oxidase_su2"/>
</dbReference>
<evidence type="ECO:0000256" key="1">
    <source>
        <dbReference type="ARBA" id="ARBA00004651"/>
    </source>
</evidence>
<evidence type="ECO:0000256" key="4">
    <source>
        <dbReference type="ARBA" id="ARBA00022692"/>
    </source>
</evidence>
<evidence type="ECO:0000256" key="5">
    <source>
        <dbReference type="ARBA" id="ARBA00022989"/>
    </source>
</evidence>
<feature type="transmembrane region" description="Helical" evidence="7">
    <location>
        <begin position="82"/>
        <end position="101"/>
    </location>
</feature>
<feature type="transmembrane region" description="Helical" evidence="7">
    <location>
        <begin position="255"/>
        <end position="274"/>
    </location>
</feature>
<dbReference type="KEGG" id="upl:DSM104440_00776"/>
<dbReference type="FunCoup" id="A0A6M4H690">
    <property type="interactions" value="396"/>
</dbReference>
<keyword evidence="3" id="KW-1003">Cell membrane</keyword>
<dbReference type="Pfam" id="PF02322">
    <property type="entry name" value="Cyt_bd_oxida_II"/>
    <property type="match status" value="1"/>
</dbReference>
<dbReference type="GO" id="GO:0005886">
    <property type="term" value="C:plasma membrane"/>
    <property type="evidence" value="ECO:0007669"/>
    <property type="project" value="UniProtKB-SubCell"/>
</dbReference>
<dbReference type="PANTHER" id="PTHR43141">
    <property type="entry name" value="CYTOCHROME BD2 SUBUNIT II"/>
    <property type="match status" value="1"/>
</dbReference>
<feature type="transmembrane region" description="Helical" evidence="7">
    <location>
        <begin position="113"/>
        <end position="136"/>
    </location>
</feature>
<dbReference type="AlphaFoldDB" id="A0A6M4H690"/>
<dbReference type="GO" id="GO:0009055">
    <property type="term" value="F:electron transfer activity"/>
    <property type="evidence" value="ECO:0007669"/>
    <property type="project" value="TreeGrafter"/>
</dbReference>
<comment type="similarity">
    <text evidence="2">Belongs to the cytochrome ubiquinol oxidase subunit 2 family.</text>
</comment>
<protein>
    <submittedName>
        <fullName evidence="8">Cytochrome bd-I ubiquinol oxidase subunit 2</fullName>
    </submittedName>
</protein>
<dbReference type="PANTHER" id="PTHR43141:SF2">
    <property type="entry name" value="BLR3729 PROTEIN"/>
    <property type="match status" value="1"/>
</dbReference>
<dbReference type="InParanoid" id="A0A6M4H690"/>
<dbReference type="GO" id="GO:0019646">
    <property type="term" value="P:aerobic electron transport chain"/>
    <property type="evidence" value="ECO:0007669"/>
    <property type="project" value="TreeGrafter"/>
</dbReference>
<keyword evidence="9" id="KW-1185">Reference proteome</keyword>
<dbReference type="Proteomes" id="UP000503096">
    <property type="component" value="Chromosome"/>
</dbReference>
<feature type="transmembrane region" description="Helical" evidence="7">
    <location>
        <begin position="6"/>
        <end position="36"/>
    </location>
</feature>
<keyword evidence="6 7" id="KW-0472">Membrane</keyword>
<evidence type="ECO:0000313" key="9">
    <source>
        <dbReference type="Proteomes" id="UP000503096"/>
    </source>
</evidence>
<dbReference type="GO" id="GO:0070069">
    <property type="term" value="C:cytochrome complex"/>
    <property type="evidence" value="ECO:0007669"/>
    <property type="project" value="TreeGrafter"/>
</dbReference>
<accession>A0A6M4H690</accession>
<organism evidence="8 9">
    <name type="scientific">Usitatibacter palustris</name>
    <dbReference type="NCBI Taxonomy" id="2732487"/>
    <lineage>
        <taxon>Bacteria</taxon>
        <taxon>Pseudomonadati</taxon>
        <taxon>Pseudomonadota</taxon>
        <taxon>Betaproteobacteria</taxon>
        <taxon>Nitrosomonadales</taxon>
        <taxon>Usitatibacteraceae</taxon>
        <taxon>Usitatibacter</taxon>
    </lineage>
</organism>
<dbReference type="RefSeq" id="WP_171160782.1">
    <property type="nucleotide sequence ID" value="NZ_CP053073.1"/>
</dbReference>
<reference evidence="8 9" key="1">
    <citation type="submission" date="2020-04" db="EMBL/GenBank/DDBJ databases">
        <title>Usitatibacter rugosus gen. nov., sp. nov. and Usitatibacter palustris sp. nov., novel members of Usitatibacteraceae fam. nov. within the order Nitrosomonadales isolated from soil.</title>
        <authorList>
            <person name="Huber K.J."/>
            <person name="Neumann-Schaal M."/>
            <person name="Geppert A."/>
            <person name="Luckner M."/>
            <person name="Wanner G."/>
            <person name="Overmann J."/>
        </authorList>
    </citation>
    <scope>NUCLEOTIDE SEQUENCE [LARGE SCALE GENOMIC DNA]</scope>
    <source>
        <strain evidence="8 9">Swamp67</strain>
    </source>
</reference>
<feature type="transmembrane region" description="Helical" evidence="7">
    <location>
        <begin position="294"/>
        <end position="314"/>
    </location>
</feature>
<proteinExistence type="inferred from homology"/>
<evidence type="ECO:0000256" key="2">
    <source>
        <dbReference type="ARBA" id="ARBA00007543"/>
    </source>
</evidence>
<keyword evidence="5 7" id="KW-1133">Transmembrane helix</keyword>
<evidence type="ECO:0000313" key="8">
    <source>
        <dbReference type="EMBL" id="QJR13984.1"/>
    </source>
</evidence>
<feature type="transmembrane region" description="Helical" evidence="7">
    <location>
        <begin position="182"/>
        <end position="204"/>
    </location>
</feature>
<gene>
    <name evidence="8" type="primary">cydB</name>
    <name evidence="8" type="ORF">DSM104440_00776</name>
</gene>
<comment type="subcellular location">
    <subcellularLocation>
        <location evidence="1">Cell membrane</location>
        <topology evidence="1">Multi-pass membrane protein</topology>
    </subcellularLocation>
</comment>
<sequence length="329" mass="36453">MDILPLVFFFIMGLAVLVYVVLDGFDLGVGMLMPAATEKEQSVMVSSIGPFWDANETWLVLGVGVLLIAFPVAHGVVLQSLYLLAVAMLIGIMLRGVAFEFRMKAQGWHRELWNWLFWAGSFIASFFQGAMLGRYITGFESGFFYLAFAVLCGASVCGGYVLLGATWLIGKTEGPLQKKSFAWARWGLLWVAFAIALVSAATPLVSETVRDKWFDFPRTLFVMVLPIGCGLAWLWTWREVGRLEGGSKASHWRPFMGTVVVFVLAMMGLAYSLFPYVVIDRLTLWEAAAHPTALRFTFIGTAIVLPFIIGYTIVSYRIFGGKAKAGLYD</sequence>
<feature type="transmembrane region" description="Helical" evidence="7">
    <location>
        <begin position="142"/>
        <end position="170"/>
    </location>
</feature>
<dbReference type="EMBL" id="CP053073">
    <property type="protein sequence ID" value="QJR13984.1"/>
    <property type="molecule type" value="Genomic_DNA"/>
</dbReference>
<evidence type="ECO:0000256" key="7">
    <source>
        <dbReference type="SAM" id="Phobius"/>
    </source>
</evidence>
<name>A0A6M4H690_9PROT</name>
<evidence type="ECO:0000256" key="3">
    <source>
        <dbReference type="ARBA" id="ARBA00022475"/>
    </source>
</evidence>
<keyword evidence="4 7" id="KW-0812">Transmembrane</keyword>
<feature type="transmembrane region" description="Helical" evidence="7">
    <location>
        <begin position="216"/>
        <end position="235"/>
    </location>
</feature>
<dbReference type="GO" id="GO:0016682">
    <property type="term" value="F:oxidoreductase activity, acting on diphenols and related substances as donors, oxygen as acceptor"/>
    <property type="evidence" value="ECO:0007669"/>
    <property type="project" value="TreeGrafter"/>
</dbReference>
<evidence type="ECO:0000256" key="6">
    <source>
        <dbReference type="ARBA" id="ARBA00023136"/>
    </source>
</evidence>